<name>A0ABV3JSK7_STRON</name>
<dbReference type="Proteomes" id="UP001552594">
    <property type="component" value="Unassembled WGS sequence"/>
</dbReference>
<dbReference type="Pfam" id="PF14243">
    <property type="entry name" value="R2K_3"/>
    <property type="match status" value="1"/>
</dbReference>
<sequence>MDTPLVIFCRDPLNPRRTDGHFGEEARAARAAGLRVALLDHDTLLGGRAAEAVSAVPPDAGAAWYRGWMIPAERYAQLAGALAARGVSLLTSPESYRRAHELPGWYGTFASLTPRSVWLPAEPGAAPAAGPLAAAAASLGDGPGIVKDFVKSRKSDWDTACYVPSLSDTARLSAVVGRFVELQEEFLAGGVVLRAFERFRPCGEARVWWVDGVPALTTAHPDSPGLLPPQPSLAAVRTAVAALGCRFVTTDLALREDGAWRVVEVGDGQVSDLPRGGGPGGAAGGAGRGRVKPVTACRPGELAPARLVSSRRRRLPGPSGCPVAGGARPPGCQR</sequence>
<comment type="caution">
    <text evidence="3">The sequence shown here is derived from an EMBL/GenBank/DDBJ whole genome shotgun (WGS) entry which is preliminary data.</text>
</comment>
<feature type="domain" description="ATP-grasp" evidence="2">
    <location>
        <begin position="139"/>
        <end position="275"/>
    </location>
</feature>
<dbReference type="EMBL" id="JBFAUK010000002">
    <property type="protein sequence ID" value="MEV5505467.1"/>
    <property type="molecule type" value="Genomic_DNA"/>
</dbReference>
<reference evidence="3 4" key="1">
    <citation type="submission" date="2024-06" db="EMBL/GenBank/DDBJ databases">
        <title>The Natural Products Discovery Center: Release of the First 8490 Sequenced Strains for Exploring Actinobacteria Biosynthetic Diversity.</title>
        <authorList>
            <person name="Kalkreuter E."/>
            <person name="Kautsar S.A."/>
            <person name="Yang D."/>
            <person name="Bader C.D."/>
            <person name="Teijaro C.N."/>
            <person name="Fluegel L."/>
            <person name="Davis C.M."/>
            <person name="Simpson J.R."/>
            <person name="Lauterbach L."/>
            <person name="Steele A.D."/>
            <person name="Gui C."/>
            <person name="Meng S."/>
            <person name="Li G."/>
            <person name="Viehrig K."/>
            <person name="Ye F."/>
            <person name="Su P."/>
            <person name="Kiefer A.F."/>
            <person name="Nichols A."/>
            <person name="Cepeda A.J."/>
            <person name="Yan W."/>
            <person name="Fan B."/>
            <person name="Jiang Y."/>
            <person name="Adhikari A."/>
            <person name="Zheng C.-J."/>
            <person name="Schuster L."/>
            <person name="Cowan T.M."/>
            <person name="Smanski M.J."/>
            <person name="Chevrette M.G."/>
            <person name="De Carvalho L.P.S."/>
            <person name="Shen B."/>
        </authorList>
    </citation>
    <scope>NUCLEOTIDE SEQUENCE [LARGE SCALE GENOMIC DNA]</scope>
    <source>
        <strain evidence="3 4">NPDC052347</strain>
    </source>
</reference>
<keyword evidence="4" id="KW-1185">Reference proteome</keyword>
<protein>
    <submittedName>
        <fullName evidence="3">ATP-grasp domain-containing protein</fullName>
    </submittedName>
</protein>
<organism evidence="3 4">
    <name type="scientific">Streptomyces orinoci</name>
    <name type="common">Streptoverticillium orinoci</name>
    <dbReference type="NCBI Taxonomy" id="67339"/>
    <lineage>
        <taxon>Bacteria</taxon>
        <taxon>Bacillati</taxon>
        <taxon>Actinomycetota</taxon>
        <taxon>Actinomycetes</taxon>
        <taxon>Kitasatosporales</taxon>
        <taxon>Streptomycetaceae</taxon>
        <taxon>Streptomyces</taxon>
    </lineage>
</organism>
<dbReference type="RefSeq" id="WP_161968580.1">
    <property type="nucleotide sequence ID" value="NZ_JBFAUK010000002.1"/>
</dbReference>
<evidence type="ECO:0000256" key="1">
    <source>
        <dbReference type="SAM" id="MobiDB-lite"/>
    </source>
</evidence>
<dbReference type="InterPro" id="IPR025643">
    <property type="entry name" value="R2K_3"/>
</dbReference>
<gene>
    <name evidence="3" type="ORF">AB0L16_03180</name>
</gene>
<evidence type="ECO:0000313" key="4">
    <source>
        <dbReference type="Proteomes" id="UP001552594"/>
    </source>
</evidence>
<proteinExistence type="predicted"/>
<evidence type="ECO:0000313" key="3">
    <source>
        <dbReference type="EMBL" id="MEV5505467.1"/>
    </source>
</evidence>
<feature type="compositionally biased region" description="Gly residues" evidence="1">
    <location>
        <begin position="275"/>
        <end position="288"/>
    </location>
</feature>
<evidence type="ECO:0000259" key="2">
    <source>
        <dbReference type="Pfam" id="PF14243"/>
    </source>
</evidence>
<feature type="region of interest" description="Disordered" evidence="1">
    <location>
        <begin position="271"/>
        <end position="334"/>
    </location>
</feature>
<accession>A0ABV3JSK7</accession>